<evidence type="ECO:0000256" key="3">
    <source>
        <dbReference type="ARBA" id="ARBA00022960"/>
    </source>
</evidence>
<evidence type="ECO:0000256" key="2">
    <source>
        <dbReference type="ARBA" id="ARBA00022679"/>
    </source>
</evidence>
<dbReference type="GeneID" id="84816641"/>
<dbReference type="Gene3D" id="3.10.20.800">
    <property type="match status" value="1"/>
</dbReference>
<dbReference type="PROSITE" id="PS52029">
    <property type="entry name" value="LD_TPASE"/>
    <property type="match status" value="1"/>
</dbReference>
<dbReference type="SUPFAM" id="SSF141523">
    <property type="entry name" value="L,D-transpeptidase catalytic domain-like"/>
    <property type="match status" value="1"/>
</dbReference>
<keyword evidence="3 6" id="KW-0133">Cell shape</keyword>
<dbReference type="CDD" id="cd16913">
    <property type="entry name" value="YkuD_like"/>
    <property type="match status" value="1"/>
</dbReference>
<dbReference type="SUPFAM" id="SSF143985">
    <property type="entry name" value="L,D-transpeptidase pre-catalytic domain-like"/>
    <property type="match status" value="1"/>
</dbReference>
<dbReference type="PANTHER" id="PTHR30582">
    <property type="entry name" value="L,D-TRANSPEPTIDASE"/>
    <property type="match status" value="1"/>
</dbReference>
<dbReference type="PANTHER" id="PTHR30582:SF33">
    <property type="entry name" value="EXPORTED PROTEIN"/>
    <property type="match status" value="1"/>
</dbReference>
<dbReference type="eggNOG" id="COG1376">
    <property type="taxonomic scope" value="Bacteria"/>
</dbReference>
<keyword evidence="2" id="KW-0808">Transferase</keyword>
<dbReference type="HOGENOM" id="CLU_022707_2_1_9"/>
<dbReference type="InterPro" id="IPR050979">
    <property type="entry name" value="LD-transpeptidase"/>
</dbReference>
<dbReference type="Gene3D" id="2.40.440.10">
    <property type="entry name" value="L,D-transpeptidase catalytic domain-like"/>
    <property type="match status" value="1"/>
</dbReference>
<keyword evidence="5 6" id="KW-0961">Cell wall biogenesis/degradation</keyword>
<dbReference type="RefSeq" id="WP_023391196.1">
    <property type="nucleotide sequence ID" value="NZ_KI535340.1"/>
</dbReference>
<keyword evidence="7" id="KW-1133">Transmembrane helix</keyword>
<dbReference type="STRING" id="592010.GCWU000182_000545"/>
<dbReference type="OrthoDB" id="3176960at2"/>
<dbReference type="GO" id="GO:0071972">
    <property type="term" value="F:peptidoglycan L,D-transpeptidase activity"/>
    <property type="evidence" value="ECO:0007669"/>
    <property type="project" value="TreeGrafter"/>
</dbReference>
<feature type="active site" description="Proton donor/acceptor" evidence="6">
    <location>
        <position position="413"/>
    </location>
</feature>
<dbReference type="EMBL" id="ACIN03000003">
    <property type="protein sequence ID" value="ESK66202.1"/>
    <property type="molecule type" value="Genomic_DNA"/>
</dbReference>
<keyword evidence="7" id="KW-0812">Transmembrane</keyword>
<dbReference type="GO" id="GO:0071555">
    <property type="term" value="P:cell wall organization"/>
    <property type="evidence" value="ECO:0007669"/>
    <property type="project" value="UniProtKB-UniRule"/>
</dbReference>
<evidence type="ECO:0000313" key="9">
    <source>
        <dbReference type="EMBL" id="ESK66202.1"/>
    </source>
</evidence>
<evidence type="ECO:0000256" key="7">
    <source>
        <dbReference type="SAM" id="Phobius"/>
    </source>
</evidence>
<dbReference type="AlphaFoldDB" id="W1Q4R3"/>
<comment type="caution">
    <text evidence="9">The sequence shown here is derived from an EMBL/GenBank/DDBJ whole genome shotgun (WGS) entry which is preliminary data.</text>
</comment>
<evidence type="ECO:0000256" key="5">
    <source>
        <dbReference type="ARBA" id="ARBA00023316"/>
    </source>
</evidence>
<dbReference type="GO" id="GO:0018104">
    <property type="term" value="P:peptidoglycan-protein cross-linking"/>
    <property type="evidence" value="ECO:0007669"/>
    <property type="project" value="TreeGrafter"/>
</dbReference>
<feature type="active site" description="Nucleophile" evidence="6">
    <location>
        <position position="434"/>
    </location>
</feature>
<organism evidence="9 10">
    <name type="scientific">Abiotrophia defectiva ATCC 49176</name>
    <dbReference type="NCBI Taxonomy" id="592010"/>
    <lineage>
        <taxon>Bacteria</taxon>
        <taxon>Bacillati</taxon>
        <taxon>Bacillota</taxon>
        <taxon>Bacilli</taxon>
        <taxon>Lactobacillales</taxon>
        <taxon>Aerococcaceae</taxon>
        <taxon>Abiotrophia</taxon>
    </lineage>
</organism>
<accession>W1Q4R3</accession>
<evidence type="ECO:0000256" key="1">
    <source>
        <dbReference type="ARBA" id="ARBA00004752"/>
    </source>
</evidence>
<evidence type="ECO:0000313" key="10">
    <source>
        <dbReference type="Proteomes" id="UP000019050"/>
    </source>
</evidence>
<keyword evidence="4 6" id="KW-0573">Peptidoglycan synthesis</keyword>
<protein>
    <submittedName>
        <fullName evidence="9">ErfK/YbiS/YcfS/YnhG</fullName>
    </submittedName>
</protein>
<evidence type="ECO:0000256" key="4">
    <source>
        <dbReference type="ARBA" id="ARBA00022984"/>
    </source>
</evidence>
<feature type="transmembrane region" description="Helical" evidence="7">
    <location>
        <begin position="7"/>
        <end position="27"/>
    </location>
</feature>
<dbReference type="InterPro" id="IPR038063">
    <property type="entry name" value="Transpep_catalytic_dom"/>
</dbReference>
<dbReference type="Proteomes" id="UP000019050">
    <property type="component" value="Unassembled WGS sequence"/>
</dbReference>
<proteinExistence type="predicted"/>
<reference evidence="9" key="1">
    <citation type="submission" date="2013-06" db="EMBL/GenBank/DDBJ databases">
        <authorList>
            <person name="Weinstock G."/>
            <person name="Sodergren E."/>
            <person name="Clifton S."/>
            <person name="Fulton L."/>
            <person name="Fulton B."/>
            <person name="Courtney L."/>
            <person name="Fronick C."/>
            <person name="Harrison M."/>
            <person name="Strong C."/>
            <person name="Farmer C."/>
            <person name="Delahaunty K."/>
            <person name="Markovic C."/>
            <person name="Hall O."/>
            <person name="Minx P."/>
            <person name="Tomlinson C."/>
            <person name="Mitreva M."/>
            <person name="Nelson J."/>
            <person name="Hou S."/>
            <person name="Wollam A."/>
            <person name="Pepin K.H."/>
            <person name="Johnson M."/>
            <person name="Bhonagiri V."/>
            <person name="Nash W.E."/>
            <person name="Warren W."/>
            <person name="Chinwalla A."/>
            <person name="Mardis E.R."/>
            <person name="Wilson R.K."/>
        </authorList>
    </citation>
    <scope>NUCLEOTIDE SEQUENCE [LARGE SCALE GENOMIC DNA]</scope>
    <source>
        <strain evidence="9">ATCC 49176</strain>
    </source>
</reference>
<evidence type="ECO:0000256" key="6">
    <source>
        <dbReference type="PROSITE-ProRule" id="PRU01373"/>
    </source>
</evidence>
<sequence>MKRFLKYSMILLGLLAVAYIGGLIFFLDRFTFGSYFGDIPLMGLTQAQAQEKIAEELGKRQINLQENGKTTAQVTLAELSPSYDLDKAVGQLFNQQDPVMWPLSFGSHQDVKVDSNMVHVDKTKAAQVLVAKGIDNSQRQAATDASIEYSEADGYQVKPDVTGTQVDTDSLAQDMLVAATQEKNSVDVSQAYAKAAIQADSDTMKSALGLIKQYSENPIVLQIAGDDVQIPTKTIESWMHFDENNQVSFDREAIKAYVQGLNEKYSTYNKTREFKSTLRGIVEVPPGIMGWGIEVDQEVDKLEQELLAHQPVKREPAVNSTGGVPNAKDDIGPTYVEVDIANQTMFLYKDHKKILEAPVVTGQPAAETVPGAGAIIEKLSGTRLKGYNQFYRVDYSVPVNYWMRFDDKSQGIHDAPWQSQFGGDVWTYSGSLGCVNSPLDAAATIYENVEYGTPVIVFN</sequence>
<keyword evidence="7" id="KW-0472">Membrane</keyword>
<dbReference type="Pfam" id="PF03734">
    <property type="entry name" value="YkuD"/>
    <property type="match status" value="1"/>
</dbReference>
<dbReference type="Pfam" id="PF12229">
    <property type="entry name" value="PG_binding_4"/>
    <property type="match status" value="2"/>
</dbReference>
<evidence type="ECO:0000259" key="8">
    <source>
        <dbReference type="PROSITE" id="PS52029"/>
    </source>
</evidence>
<gene>
    <name evidence="9" type="ORF">GCWU000182_000545</name>
</gene>
<feature type="domain" description="L,D-TPase catalytic" evidence="8">
    <location>
        <begin position="334"/>
        <end position="458"/>
    </location>
</feature>
<dbReference type="InterPro" id="IPR005490">
    <property type="entry name" value="LD_TPept_cat_dom"/>
</dbReference>
<dbReference type="InterPro" id="IPR038054">
    <property type="entry name" value="LD_TPept-like_central_sf"/>
</dbReference>
<dbReference type="GO" id="GO:0016740">
    <property type="term" value="F:transferase activity"/>
    <property type="evidence" value="ECO:0007669"/>
    <property type="project" value="UniProtKB-KW"/>
</dbReference>
<name>W1Q4R3_ABIDE</name>
<dbReference type="GO" id="GO:0005576">
    <property type="term" value="C:extracellular region"/>
    <property type="evidence" value="ECO:0007669"/>
    <property type="project" value="TreeGrafter"/>
</dbReference>
<comment type="pathway">
    <text evidence="1 6">Cell wall biogenesis; peptidoglycan biosynthesis.</text>
</comment>
<dbReference type="UniPathway" id="UPA00219"/>
<keyword evidence="10" id="KW-1185">Reference proteome</keyword>
<dbReference type="InterPro" id="IPR022029">
    <property type="entry name" value="YoaR-like_PG-bd"/>
</dbReference>
<dbReference type="GO" id="GO:0008360">
    <property type="term" value="P:regulation of cell shape"/>
    <property type="evidence" value="ECO:0007669"/>
    <property type="project" value="UniProtKB-UniRule"/>
</dbReference>